<dbReference type="PRINTS" id="PR00368">
    <property type="entry name" value="FADPNR"/>
</dbReference>
<dbReference type="SUPFAM" id="SSF51905">
    <property type="entry name" value="FAD/NAD(P)-binding domain"/>
    <property type="match status" value="1"/>
</dbReference>
<proteinExistence type="predicted"/>
<evidence type="ECO:0000256" key="1">
    <source>
        <dbReference type="ARBA" id="ARBA00001974"/>
    </source>
</evidence>
<dbReference type="Gene3D" id="3.50.50.60">
    <property type="entry name" value="FAD/NAD(P)-binding domain"/>
    <property type="match status" value="2"/>
</dbReference>
<dbReference type="AlphaFoldDB" id="A0A163FI97"/>
<dbReference type="InterPro" id="IPR036188">
    <property type="entry name" value="FAD/NAD-bd_sf"/>
</dbReference>
<sequence length="513" mass="57553">MNRHATTTTTTTSHTAGYADNETHLDVLVIGAGISGVNAAYRVQTELPTSSYAVLEGRHELGGTWSQFKYPGVRSDSDLHTLGFKFNPWKARNPIATGDNILAYLQETVQKFDIAPRIRYNSKVASADWRSEQQRWQVQVDVGRGEGEKKRVVYWAKWMILGTGYYSYEKPMFAHIPGLADNFKGQTIHPQFWPEDLDYKGKKVVVIGSGATAITLLPALVDGGVGHVTQLQRSPSYIMGLPQPGNNSTPPLWQRLLPQWMVLKWKRFQFTLVPILLYYFCIHFPNRAAAFIRGAAKKQLPPDFPIDPHFKPGYNPWEQRLCLCPDGDFFKCFNSGQASIVTDTIKSVVSDGILLNSGEKLDADIIITATGLNLRFLGGIDLAVDGKKVDVPSEYMWRFAMLSNVPNMGQIIGYWNASWTLGSDTASRLFTRVIKHMNENGYTAAIPSISEEEKKDPLNISPLSSTYVKSSLSKMPKCGNSGPWTPREYYFKDSWKAEHCDLNEGMRFEKVST</sequence>
<dbReference type="OrthoDB" id="66881at2759"/>
<keyword evidence="4" id="KW-1185">Reference proteome</keyword>
<protein>
    <submittedName>
        <fullName evidence="3">Uncharacterized protein</fullName>
    </submittedName>
</protein>
<evidence type="ECO:0000313" key="3">
    <source>
        <dbReference type="EMBL" id="KZM24383.1"/>
    </source>
</evidence>
<dbReference type="Pfam" id="PF13738">
    <property type="entry name" value="Pyr_redox_3"/>
    <property type="match status" value="1"/>
</dbReference>
<dbReference type="Proteomes" id="UP000076837">
    <property type="component" value="Unassembled WGS sequence"/>
</dbReference>
<gene>
    <name evidence="3" type="ORF">ST47_g4474</name>
</gene>
<dbReference type="EMBL" id="JYNV01000160">
    <property type="protein sequence ID" value="KZM24383.1"/>
    <property type="molecule type" value="Genomic_DNA"/>
</dbReference>
<comment type="cofactor">
    <cofactor evidence="1">
        <name>FAD</name>
        <dbReference type="ChEBI" id="CHEBI:57692"/>
    </cofactor>
</comment>
<keyword evidence="2" id="KW-0503">Monooxygenase</keyword>
<name>A0A163FI97_DIDRA</name>
<evidence type="ECO:0000256" key="2">
    <source>
        <dbReference type="ARBA" id="ARBA00023033"/>
    </source>
</evidence>
<dbReference type="PANTHER" id="PTHR43872">
    <property type="entry name" value="MONOOXYGENASE, PUTATIVE (AFU_ORTHOLOGUE AFUA_8G02570)-RELATED"/>
    <property type="match status" value="1"/>
</dbReference>
<dbReference type="InterPro" id="IPR051820">
    <property type="entry name" value="FAD-binding_MO"/>
</dbReference>
<comment type="caution">
    <text evidence="3">The sequence shown here is derived from an EMBL/GenBank/DDBJ whole genome shotgun (WGS) entry which is preliminary data.</text>
</comment>
<organism evidence="3 4">
    <name type="scientific">Didymella rabiei</name>
    <name type="common">Chickpea ascochyta blight fungus</name>
    <name type="synonym">Mycosphaerella rabiei</name>
    <dbReference type="NCBI Taxonomy" id="5454"/>
    <lineage>
        <taxon>Eukaryota</taxon>
        <taxon>Fungi</taxon>
        <taxon>Dikarya</taxon>
        <taxon>Ascomycota</taxon>
        <taxon>Pezizomycotina</taxon>
        <taxon>Dothideomycetes</taxon>
        <taxon>Pleosporomycetidae</taxon>
        <taxon>Pleosporales</taxon>
        <taxon>Pleosporineae</taxon>
        <taxon>Didymellaceae</taxon>
        <taxon>Ascochyta</taxon>
    </lineage>
</organism>
<keyword evidence="2" id="KW-0560">Oxidoreductase</keyword>
<dbReference type="GO" id="GO:0004497">
    <property type="term" value="F:monooxygenase activity"/>
    <property type="evidence" value="ECO:0007669"/>
    <property type="project" value="UniProtKB-KW"/>
</dbReference>
<reference evidence="3 4" key="1">
    <citation type="journal article" date="2016" name="Sci. Rep.">
        <title>Draft genome sequencing and secretome analysis of fungal phytopathogen Ascochyta rabiei provides insight into the necrotrophic effector repertoire.</title>
        <authorList>
            <person name="Verma S."/>
            <person name="Gazara R.K."/>
            <person name="Nizam S."/>
            <person name="Parween S."/>
            <person name="Chattopadhyay D."/>
            <person name="Verma P.K."/>
        </authorList>
    </citation>
    <scope>NUCLEOTIDE SEQUENCE [LARGE SCALE GENOMIC DNA]</scope>
    <source>
        <strain evidence="3 4">ArDII</strain>
    </source>
</reference>
<dbReference type="PANTHER" id="PTHR43872:SF1">
    <property type="entry name" value="MONOOXYGENASE, PUTATIVE (AFU_ORTHOLOGUE AFUA_8G02570)-RELATED"/>
    <property type="match status" value="1"/>
</dbReference>
<accession>A0A163FI97</accession>
<evidence type="ECO:0000313" key="4">
    <source>
        <dbReference type="Proteomes" id="UP000076837"/>
    </source>
</evidence>